<feature type="region of interest" description="Disordered" evidence="1">
    <location>
        <begin position="315"/>
        <end position="353"/>
    </location>
</feature>
<feature type="transmembrane region" description="Helical" evidence="2">
    <location>
        <begin position="230"/>
        <end position="256"/>
    </location>
</feature>
<keyword evidence="2" id="KW-1133">Transmembrane helix</keyword>
<keyword evidence="4" id="KW-1185">Reference proteome</keyword>
<organism evidence="3 4">
    <name type="scientific">Microthyrium microscopicum</name>
    <dbReference type="NCBI Taxonomy" id="703497"/>
    <lineage>
        <taxon>Eukaryota</taxon>
        <taxon>Fungi</taxon>
        <taxon>Dikarya</taxon>
        <taxon>Ascomycota</taxon>
        <taxon>Pezizomycotina</taxon>
        <taxon>Dothideomycetes</taxon>
        <taxon>Dothideomycetes incertae sedis</taxon>
        <taxon>Microthyriales</taxon>
        <taxon>Microthyriaceae</taxon>
        <taxon>Microthyrium</taxon>
    </lineage>
</organism>
<evidence type="ECO:0000256" key="1">
    <source>
        <dbReference type="SAM" id="MobiDB-lite"/>
    </source>
</evidence>
<dbReference type="SUPFAM" id="SSF103473">
    <property type="entry name" value="MFS general substrate transporter"/>
    <property type="match status" value="1"/>
</dbReference>
<feature type="transmembrane region" description="Helical" evidence="2">
    <location>
        <begin position="157"/>
        <end position="179"/>
    </location>
</feature>
<dbReference type="Proteomes" id="UP000799302">
    <property type="component" value="Unassembled WGS sequence"/>
</dbReference>
<dbReference type="EMBL" id="MU004231">
    <property type="protein sequence ID" value="KAF2673043.1"/>
    <property type="molecule type" value="Genomic_DNA"/>
</dbReference>
<dbReference type="AlphaFoldDB" id="A0A6A6UNL2"/>
<evidence type="ECO:0000313" key="3">
    <source>
        <dbReference type="EMBL" id="KAF2673043.1"/>
    </source>
</evidence>
<proteinExistence type="predicted"/>
<feature type="transmembrane region" description="Helical" evidence="2">
    <location>
        <begin position="200"/>
        <end position="224"/>
    </location>
</feature>
<evidence type="ECO:0000313" key="4">
    <source>
        <dbReference type="Proteomes" id="UP000799302"/>
    </source>
</evidence>
<sequence length="353" mass="38660">MAFTGKTDNTYAFYKTRQILPSKVAEIGKALGGLPTFQFPSIFSIDNLSLLASNFSSSTMPRVENSEGQIGRSAVALAVPRKANMPSTGSKVSSSRQNVHYDNESQDSESEDSDSQDSESEDSDSQHDENQEEDNPDNAQQSILPAEDRELTQTQRIILAGLISLWVTTAFITVNVLYFKPDGYLHPSPNENTLMMILIYLEDVVGGIFLTPLAIILGAGLAAIVAGIALFVLGCVLAVVALLICLIISPFFLLIMRGIRKVNENRTEHSSSSQTEDIELGTKQGEEVSNIKASRWYCFGRESLYKVLHGQSDSEHMSIDETETPPPAYSPQNTIVASDDPACRMLGPPEFER</sequence>
<feature type="compositionally biased region" description="Polar residues" evidence="1">
    <location>
        <begin position="85"/>
        <end position="100"/>
    </location>
</feature>
<reference evidence="3" key="1">
    <citation type="journal article" date="2020" name="Stud. Mycol.">
        <title>101 Dothideomycetes genomes: a test case for predicting lifestyles and emergence of pathogens.</title>
        <authorList>
            <person name="Haridas S."/>
            <person name="Albert R."/>
            <person name="Binder M."/>
            <person name="Bloem J."/>
            <person name="Labutti K."/>
            <person name="Salamov A."/>
            <person name="Andreopoulos B."/>
            <person name="Baker S."/>
            <person name="Barry K."/>
            <person name="Bills G."/>
            <person name="Bluhm B."/>
            <person name="Cannon C."/>
            <person name="Castanera R."/>
            <person name="Culley D."/>
            <person name="Daum C."/>
            <person name="Ezra D."/>
            <person name="Gonzalez J."/>
            <person name="Henrissat B."/>
            <person name="Kuo A."/>
            <person name="Liang C."/>
            <person name="Lipzen A."/>
            <person name="Lutzoni F."/>
            <person name="Magnuson J."/>
            <person name="Mondo S."/>
            <person name="Nolan M."/>
            <person name="Ohm R."/>
            <person name="Pangilinan J."/>
            <person name="Park H.-J."/>
            <person name="Ramirez L."/>
            <person name="Alfaro M."/>
            <person name="Sun H."/>
            <person name="Tritt A."/>
            <person name="Yoshinaga Y."/>
            <person name="Zwiers L.-H."/>
            <person name="Turgeon B."/>
            <person name="Goodwin S."/>
            <person name="Spatafora J."/>
            <person name="Crous P."/>
            <person name="Grigoriev I."/>
        </authorList>
    </citation>
    <scope>NUCLEOTIDE SEQUENCE</scope>
    <source>
        <strain evidence="3">CBS 115976</strain>
    </source>
</reference>
<feature type="region of interest" description="Disordered" evidence="1">
    <location>
        <begin position="78"/>
        <end position="140"/>
    </location>
</feature>
<dbReference type="InterPro" id="IPR036259">
    <property type="entry name" value="MFS_trans_sf"/>
</dbReference>
<accession>A0A6A6UNL2</accession>
<gene>
    <name evidence="3" type="ORF">BT63DRAFT_451071</name>
</gene>
<feature type="compositionally biased region" description="Acidic residues" evidence="1">
    <location>
        <begin position="104"/>
        <end position="123"/>
    </location>
</feature>
<protein>
    <submittedName>
        <fullName evidence="3">Uncharacterized protein</fullName>
    </submittedName>
</protein>
<keyword evidence="2" id="KW-0812">Transmembrane</keyword>
<evidence type="ECO:0000256" key="2">
    <source>
        <dbReference type="SAM" id="Phobius"/>
    </source>
</evidence>
<name>A0A6A6UNL2_9PEZI</name>
<keyword evidence="2" id="KW-0472">Membrane</keyword>